<dbReference type="OrthoDB" id="7473111at2"/>
<keyword evidence="2" id="KW-1185">Reference proteome</keyword>
<organism evidence="1 2">
    <name type="scientific">Sphingomonas spermidinifaciens</name>
    <dbReference type="NCBI Taxonomy" id="1141889"/>
    <lineage>
        <taxon>Bacteria</taxon>
        <taxon>Pseudomonadati</taxon>
        <taxon>Pseudomonadota</taxon>
        <taxon>Alphaproteobacteria</taxon>
        <taxon>Sphingomonadales</taxon>
        <taxon>Sphingomonadaceae</taxon>
        <taxon>Sphingomonas</taxon>
    </lineage>
</organism>
<evidence type="ECO:0000313" key="1">
    <source>
        <dbReference type="EMBL" id="PCD02098.1"/>
    </source>
</evidence>
<gene>
    <name evidence="1" type="ORF">COC42_11495</name>
</gene>
<name>A0A2A4B2Y7_9SPHN</name>
<evidence type="ECO:0000313" key="2">
    <source>
        <dbReference type="Proteomes" id="UP000218366"/>
    </source>
</evidence>
<protein>
    <recommendedName>
        <fullName evidence="3">Methylamine dehydrogenase</fullName>
    </recommendedName>
</protein>
<accession>A0A2A4B2Y7</accession>
<dbReference type="Proteomes" id="UP000218366">
    <property type="component" value="Unassembled WGS sequence"/>
</dbReference>
<dbReference type="RefSeq" id="WP_096343476.1">
    <property type="nucleotide sequence ID" value="NZ_NWMW01000002.1"/>
</dbReference>
<evidence type="ECO:0008006" key="3">
    <source>
        <dbReference type="Google" id="ProtNLM"/>
    </source>
</evidence>
<proteinExistence type="predicted"/>
<comment type="caution">
    <text evidence="1">The sequence shown here is derived from an EMBL/GenBank/DDBJ whole genome shotgun (WGS) entry which is preliminary data.</text>
</comment>
<dbReference type="AlphaFoldDB" id="A0A2A4B2Y7"/>
<dbReference type="EMBL" id="NWMW01000002">
    <property type="protein sequence ID" value="PCD02098.1"/>
    <property type="molecule type" value="Genomic_DNA"/>
</dbReference>
<reference evidence="1 2" key="1">
    <citation type="submission" date="2017-09" db="EMBL/GenBank/DDBJ databases">
        <title>Sphingomonas spermidinifaciens 9NM-10, whole genome shotgun sequence.</title>
        <authorList>
            <person name="Feng G."/>
            <person name="Zhu H."/>
        </authorList>
    </citation>
    <scope>NUCLEOTIDE SEQUENCE [LARGE SCALE GENOMIC DNA]</scope>
    <source>
        <strain evidence="1 2">9NM-10</strain>
    </source>
</reference>
<sequence>MLIASHFLLWIAIVLLGVAWFALDRRVRALAADRPVEAAAPRVPVVSAATLTGETLTIGRASRDGRALLLLFAAPDCTRSAAALREAIALGDPARLRLVLVGEGDPAGYQALARLHQIGERDIVIGGAVAEDLGIAVRPAAMLVAADGTTLASGAVETREQLVALIAALPREAAPARSARIVRLRPGLAGTAASGG</sequence>